<dbReference type="EMBL" id="JADFTS010000006">
    <property type="protein sequence ID" value="KAF9602557.1"/>
    <property type="molecule type" value="Genomic_DNA"/>
</dbReference>
<dbReference type="Pfam" id="PF14372">
    <property type="entry name" value="hAT-like_RNase-H"/>
    <property type="match status" value="1"/>
</dbReference>
<evidence type="ECO:0000313" key="12">
    <source>
        <dbReference type="EMBL" id="KAF9602557.1"/>
    </source>
</evidence>
<dbReference type="GO" id="GO:0003677">
    <property type="term" value="F:DNA binding"/>
    <property type="evidence" value="ECO:0007669"/>
    <property type="project" value="UniProtKB-KW"/>
</dbReference>
<dbReference type="GO" id="GO:0008270">
    <property type="term" value="F:zinc ion binding"/>
    <property type="evidence" value="ECO:0007669"/>
    <property type="project" value="UniProtKB-KW"/>
</dbReference>
<dbReference type="SUPFAM" id="SSF53098">
    <property type="entry name" value="Ribonuclease H-like"/>
    <property type="match status" value="1"/>
</dbReference>
<evidence type="ECO:0000256" key="4">
    <source>
        <dbReference type="ARBA" id="ARBA00022833"/>
    </source>
</evidence>
<evidence type="ECO:0000256" key="1">
    <source>
        <dbReference type="ARBA" id="ARBA00004123"/>
    </source>
</evidence>
<evidence type="ECO:0000256" key="5">
    <source>
        <dbReference type="ARBA" id="ARBA00023015"/>
    </source>
</evidence>
<dbReference type="InterPro" id="IPR052035">
    <property type="entry name" value="ZnF_BED_domain_contain"/>
</dbReference>
<keyword evidence="5" id="KW-0805">Transcription regulation</keyword>
<protein>
    <recommendedName>
        <fullName evidence="11">BED-type domain-containing protein</fullName>
    </recommendedName>
</protein>
<dbReference type="SUPFAM" id="SSF57667">
    <property type="entry name" value="beta-beta-alpha zinc fingers"/>
    <property type="match status" value="1"/>
</dbReference>
<evidence type="ECO:0000313" key="13">
    <source>
        <dbReference type="Proteomes" id="UP000631114"/>
    </source>
</evidence>
<keyword evidence="13" id="KW-1185">Reference proteome</keyword>
<comment type="subcellular location">
    <subcellularLocation>
        <location evidence="1">Nucleus</location>
    </subcellularLocation>
</comment>
<dbReference type="GO" id="GO:0005634">
    <property type="term" value="C:nucleus"/>
    <property type="evidence" value="ECO:0007669"/>
    <property type="project" value="UniProtKB-SubCell"/>
</dbReference>
<keyword evidence="2" id="KW-0479">Metal-binding</keyword>
<organism evidence="12 13">
    <name type="scientific">Coptis chinensis</name>
    <dbReference type="NCBI Taxonomy" id="261450"/>
    <lineage>
        <taxon>Eukaryota</taxon>
        <taxon>Viridiplantae</taxon>
        <taxon>Streptophyta</taxon>
        <taxon>Embryophyta</taxon>
        <taxon>Tracheophyta</taxon>
        <taxon>Spermatophyta</taxon>
        <taxon>Magnoliopsida</taxon>
        <taxon>Ranunculales</taxon>
        <taxon>Ranunculaceae</taxon>
        <taxon>Coptidoideae</taxon>
        <taxon>Coptis</taxon>
    </lineage>
</organism>
<dbReference type="InterPro" id="IPR012337">
    <property type="entry name" value="RNaseH-like_sf"/>
</dbReference>
<keyword evidence="6" id="KW-0238">DNA-binding</keyword>
<dbReference type="OrthoDB" id="1425373at2759"/>
<dbReference type="InterPro" id="IPR003656">
    <property type="entry name" value="Znf_BED"/>
</dbReference>
<dbReference type="InterPro" id="IPR036236">
    <property type="entry name" value="Znf_C2H2_sf"/>
</dbReference>
<dbReference type="Proteomes" id="UP000631114">
    <property type="component" value="Unassembled WGS sequence"/>
</dbReference>
<dbReference type="PROSITE" id="PS50808">
    <property type="entry name" value="ZF_BED"/>
    <property type="match status" value="1"/>
</dbReference>
<feature type="domain" description="BED-type" evidence="11">
    <location>
        <begin position="35"/>
        <end position="95"/>
    </location>
</feature>
<keyword evidence="3 9" id="KW-0863">Zinc-finger</keyword>
<evidence type="ECO:0000256" key="2">
    <source>
        <dbReference type="ARBA" id="ARBA00022723"/>
    </source>
</evidence>
<gene>
    <name evidence="12" type="ORF">IFM89_029856</name>
</gene>
<dbReference type="InterPro" id="IPR025525">
    <property type="entry name" value="hAT-like_transposase_RNase-H"/>
</dbReference>
<comment type="caution">
    <text evidence="12">The sequence shown here is derived from an EMBL/GenBank/DDBJ whole genome shotgun (WGS) entry which is preliminary data.</text>
</comment>
<dbReference type="PANTHER" id="PTHR46481:SF10">
    <property type="entry name" value="ZINC FINGER BED DOMAIN-CONTAINING PROTEIN 39"/>
    <property type="match status" value="1"/>
</dbReference>
<reference evidence="12 13" key="1">
    <citation type="submission" date="2020-10" db="EMBL/GenBank/DDBJ databases">
        <title>The Coptis chinensis genome and diversification of protoberbering-type alkaloids.</title>
        <authorList>
            <person name="Wang B."/>
            <person name="Shu S."/>
            <person name="Song C."/>
            <person name="Liu Y."/>
        </authorList>
    </citation>
    <scope>NUCLEOTIDE SEQUENCE [LARGE SCALE GENOMIC DNA]</scope>
    <source>
        <strain evidence="12">HL-2020</strain>
        <tissue evidence="12">Leaf</tissue>
    </source>
</reference>
<keyword evidence="7" id="KW-0804">Transcription</keyword>
<evidence type="ECO:0000256" key="10">
    <source>
        <dbReference type="SAM" id="MobiDB-lite"/>
    </source>
</evidence>
<evidence type="ECO:0000259" key="11">
    <source>
        <dbReference type="PROSITE" id="PS50808"/>
    </source>
</evidence>
<feature type="region of interest" description="Disordered" evidence="10">
    <location>
        <begin position="1"/>
        <end position="37"/>
    </location>
</feature>
<dbReference type="AlphaFoldDB" id="A0A835LRU8"/>
<accession>A0A835LRU8</accession>
<evidence type="ECO:0000256" key="9">
    <source>
        <dbReference type="PROSITE-ProRule" id="PRU00027"/>
    </source>
</evidence>
<feature type="compositionally biased region" description="Polar residues" evidence="10">
    <location>
        <begin position="14"/>
        <end position="30"/>
    </location>
</feature>
<name>A0A835LRU8_9MAGN</name>
<dbReference type="SMART" id="SM00614">
    <property type="entry name" value="ZnF_BED"/>
    <property type="match status" value="1"/>
</dbReference>
<sequence length="483" mass="55762">MDDDNNPTELGYESDSNNMGAPPSTDNSHNTKAKRARSGVWEHFTKMEVKNKLGVMELKAVCCHCQKPLAHSASNGTTALRRHVERCLQNIAPNANQTNLSRSSTGEVSTWSYNSTQERYHTIKFFVMRELPFLMVEDKYYSEFIKGAYFPNFENISRQTLGRDIQKMYKSKKLDIISLLKNAPGKISLTSDLWTSIAQSQFMCITAHWIDNDWKINKRIIAYFEHPEPHNGIYIAKALMEKLIEHEIVGKISTITLDNVSNNGATVDELIPKLFSEEIYGNLFHVRCSAHILNLIVKDGLKHFSVLLAGFRSFVKMLRYSPRKYQRYCQFCEMDGFEKNKIPIDVPHRWDATYEMMKHIMKHKKPINHMLQEVNIGFLPNEEVWEAAENLKDFFGVFADATKLFFGSLYVTASDFCLTIGHLKNLLNDNPESPICEKMLLKYDKYWNNMDFLPLAIASVMDPRYKMEVLKHLLGNWAKNLPT</sequence>
<proteinExistence type="predicted"/>
<evidence type="ECO:0000256" key="7">
    <source>
        <dbReference type="ARBA" id="ARBA00023163"/>
    </source>
</evidence>
<evidence type="ECO:0000256" key="6">
    <source>
        <dbReference type="ARBA" id="ARBA00023125"/>
    </source>
</evidence>
<keyword evidence="4" id="KW-0862">Zinc</keyword>
<dbReference type="GO" id="GO:0009791">
    <property type="term" value="P:post-embryonic development"/>
    <property type="evidence" value="ECO:0007669"/>
    <property type="project" value="UniProtKB-ARBA"/>
</dbReference>
<dbReference type="PANTHER" id="PTHR46481">
    <property type="entry name" value="ZINC FINGER BED DOMAIN-CONTAINING PROTEIN 4"/>
    <property type="match status" value="1"/>
</dbReference>
<keyword evidence="8" id="KW-0539">Nucleus</keyword>
<dbReference type="Pfam" id="PF02892">
    <property type="entry name" value="zf-BED"/>
    <property type="match status" value="1"/>
</dbReference>
<evidence type="ECO:0000256" key="8">
    <source>
        <dbReference type="ARBA" id="ARBA00023242"/>
    </source>
</evidence>
<evidence type="ECO:0000256" key="3">
    <source>
        <dbReference type="ARBA" id="ARBA00022771"/>
    </source>
</evidence>